<dbReference type="PROSITE" id="PS51257">
    <property type="entry name" value="PROKAR_LIPOPROTEIN"/>
    <property type="match status" value="1"/>
</dbReference>
<gene>
    <name evidence="2" type="ORF">ACFOW1_11160</name>
</gene>
<name>A0ABV8PZM5_9BACT</name>
<reference evidence="3" key="1">
    <citation type="journal article" date="2019" name="Int. J. Syst. Evol. Microbiol.">
        <title>The Global Catalogue of Microorganisms (GCM) 10K type strain sequencing project: providing services to taxonomists for standard genome sequencing and annotation.</title>
        <authorList>
            <consortium name="The Broad Institute Genomics Platform"/>
            <consortium name="The Broad Institute Genome Sequencing Center for Infectious Disease"/>
            <person name="Wu L."/>
            <person name="Ma J."/>
        </authorList>
    </citation>
    <scope>NUCLEOTIDE SEQUENCE [LARGE SCALE GENOMIC DNA]</scope>
    <source>
        <strain evidence="3">CECT 8010</strain>
    </source>
</reference>
<keyword evidence="3" id="KW-1185">Reference proteome</keyword>
<keyword evidence="1" id="KW-0732">Signal</keyword>
<organism evidence="2 3">
    <name type="scientific">Parasediminibacterium paludis</name>
    <dbReference type="NCBI Taxonomy" id="908966"/>
    <lineage>
        <taxon>Bacteria</taxon>
        <taxon>Pseudomonadati</taxon>
        <taxon>Bacteroidota</taxon>
        <taxon>Chitinophagia</taxon>
        <taxon>Chitinophagales</taxon>
        <taxon>Chitinophagaceae</taxon>
        <taxon>Parasediminibacterium</taxon>
    </lineage>
</organism>
<feature type="chain" id="PRO_5045141432" evidence="1">
    <location>
        <begin position="24"/>
        <end position="129"/>
    </location>
</feature>
<sequence>MTRLFFILSIICMTMLTGCIKTAVNGSDPIVFTTDASASNISVASSFQFKVTITSRIGYSGLSVAVTAVEEVSGLSVLPQPPSFKTNITDNSTSVINLPRQKWVVTTIKVTDLYNANNTASKTFRVIYK</sequence>
<dbReference type="RefSeq" id="WP_379014312.1">
    <property type="nucleotide sequence ID" value="NZ_JBHSDC010000022.1"/>
</dbReference>
<protein>
    <submittedName>
        <fullName evidence="2">Uncharacterized protein</fullName>
    </submittedName>
</protein>
<evidence type="ECO:0000313" key="2">
    <source>
        <dbReference type="EMBL" id="MFC4232454.1"/>
    </source>
</evidence>
<comment type="caution">
    <text evidence="2">The sequence shown here is derived from an EMBL/GenBank/DDBJ whole genome shotgun (WGS) entry which is preliminary data.</text>
</comment>
<dbReference type="Proteomes" id="UP001595906">
    <property type="component" value="Unassembled WGS sequence"/>
</dbReference>
<accession>A0ABV8PZM5</accession>
<proteinExistence type="predicted"/>
<feature type="signal peptide" evidence="1">
    <location>
        <begin position="1"/>
        <end position="23"/>
    </location>
</feature>
<evidence type="ECO:0000256" key="1">
    <source>
        <dbReference type="SAM" id="SignalP"/>
    </source>
</evidence>
<evidence type="ECO:0000313" key="3">
    <source>
        <dbReference type="Proteomes" id="UP001595906"/>
    </source>
</evidence>
<dbReference type="EMBL" id="JBHSDC010000022">
    <property type="protein sequence ID" value="MFC4232454.1"/>
    <property type="molecule type" value="Genomic_DNA"/>
</dbReference>